<gene>
    <name evidence="9" type="ORF">WJX81_007548</name>
</gene>
<keyword evidence="4" id="KW-0647">Proteasome</keyword>
<evidence type="ECO:0000259" key="7">
    <source>
        <dbReference type="PROSITE" id="PS51916"/>
    </source>
</evidence>
<evidence type="ECO:0000313" key="10">
    <source>
        <dbReference type="Proteomes" id="UP001445335"/>
    </source>
</evidence>
<keyword evidence="5" id="KW-0539">Nucleus</keyword>
<feature type="region of interest" description="Disordered" evidence="6">
    <location>
        <begin position="133"/>
        <end position="205"/>
    </location>
</feature>
<evidence type="ECO:0000256" key="3">
    <source>
        <dbReference type="ARBA" id="ARBA00022490"/>
    </source>
</evidence>
<dbReference type="Pfam" id="PF04683">
    <property type="entry name" value="Rpn13_ADRM1_Pru"/>
    <property type="match status" value="1"/>
</dbReference>
<dbReference type="InterPro" id="IPR032368">
    <property type="entry name" value="RPN13_DEUBAD"/>
</dbReference>
<dbReference type="PANTHER" id="PTHR12225:SF0">
    <property type="entry name" value="PROTEASOMAL UBIQUITIN RECEPTOR ADRM1"/>
    <property type="match status" value="1"/>
</dbReference>
<dbReference type="InterPro" id="IPR038633">
    <property type="entry name" value="Rpn13/ADRM1_Pru_sf"/>
</dbReference>
<dbReference type="GO" id="GO:0061133">
    <property type="term" value="F:endopeptidase activator activity"/>
    <property type="evidence" value="ECO:0007669"/>
    <property type="project" value="TreeGrafter"/>
</dbReference>
<dbReference type="GO" id="GO:0008541">
    <property type="term" value="C:proteasome regulatory particle, lid subcomplex"/>
    <property type="evidence" value="ECO:0007669"/>
    <property type="project" value="TreeGrafter"/>
</dbReference>
<feature type="domain" description="DEUBAD" evidence="7">
    <location>
        <begin position="246"/>
        <end position="348"/>
    </location>
</feature>
<organism evidence="9 10">
    <name type="scientific">Elliptochloris bilobata</name>
    <dbReference type="NCBI Taxonomy" id="381761"/>
    <lineage>
        <taxon>Eukaryota</taxon>
        <taxon>Viridiplantae</taxon>
        <taxon>Chlorophyta</taxon>
        <taxon>core chlorophytes</taxon>
        <taxon>Trebouxiophyceae</taxon>
        <taxon>Trebouxiophyceae incertae sedis</taxon>
        <taxon>Elliptochloris clade</taxon>
        <taxon>Elliptochloris</taxon>
    </lineage>
</organism>
<evidence type="ECO:0000256" key="4">
    <source>
        <dbReference type="ARBA" id="ARBA00022942"/>
    </source>
</evidence>
<evidence type="ECO:0000256" key="1">
    <source>
        <dbReference type="ARBA" id="ARBA00004123"/>
    </source>
</evidence>
<keyword evidence="10" id="KW-1185">Reference proteome</keyword>
<sequence length="353" mass="37109">MDLPKQRTCLAEMRAGLLILQNGRLNADSRRGLLQIVKDVGEDQVRLVWSERPPLSDGTAFQLDCPILSSEASFKQIPGKRAYVFKNPPTPGSPAPIKGVHDLFFWSQESDSAADARRAETFTALLRDQAAGSAVSEAGLQEPARTADSGQQPPSEVASGESKPADSQRPQHSVPAPAPRTTPAGGAAAAPPVSSALAAEGRRERSSGAIQASDLATILSNIGVPAPAAPDPRLLAALLAGAAGGQQSAAPEGPSINEVLRSELLLPLLREADVLPRLAPHLPEEHRTQEALEALVVSAQFRSQLDTFGGALQSGQLDLGQFGLQAEGYSVVAFLESIQRQVERERREGGAGA</sequence>
<name>A0AAW1QV97_9CHLO</name>
<comment type="caution">
    <text evidence="9">The sequence shown here is derived from an EMBL/GenBank/DDBJ whole genome shotgun (WGS) entry which is preliminary data.</text>
</comment>
<dbReference type="EMBL" id="JALJOU010000075">
    <property type="protein sequence ID" value="KAK9825385.1"/>
    <property type="molecule type" value="Genomic_DNA"/>
</dbReference>
<evidence type="ECO:0000256" key="5">
    <source>
        <dbReference type="ARBA" id="ARBA00023242"/>
    </source>
</evidence>
<evidence type="ECO:0008006" key="11">
    <source>
        <dbReference type="Google" id="ProtNLM"/>
    </source>
</evidence>
<dbReference type="InterPro" id="IPR044868">
    <property type="entry name" value="Rpn13/ADRM1_Pru"/>
</dbReference>
<dbReference type="Gene3D" id="2.30.29.70">
    <property type="entry name" value="Proteasomal ubiquitin receptor Rpn13/ADRM1"/>
    <property type="match status" value="1"/>
</dbReference>
<protein>
    <recommendedName>
        <fullName evidence="11">Regulatory particle non-ATPase 13</fullName>
    </recommendedName>
</protein>
<dbReference type="InterPro" id="IPR044867">
    <property type="entry name" value="DEUBAD_dom"/>
</dbReference>
<keyword evidence="3" id="KW-0963">Cytoplasm</keyword>
<evidence type="ECO:0000313" key="9">
    <source>
        <dbReference type="EMBL" id="KAK9825385.1"/>
    </source>
</evidence>
<dbReference type="GO" id="GO:0070628">
    <property type="term" value="F:proteasome binding"/>
    <property type="evidence" value="ECO:0007669"/>
    <property type="project" value="TreeGrafter"/>
</dbReference>
<dbReference type="Proteomes" id="UP001445335">
    <property type="component" value="Unassembled WGS sequence"/>
</dbReference>
<accession>A0AAW1QV97</accession>
<dbReference type="PROSITE" id="PS51916">
    <property type="entry name" value="DEUBAD"/>
    <property type="match status" value="1"/>
</dbReference>
<dbReference type="Pfam" id="PF16550">
    <property type="entry name" value="RPN13_C"/>
    <property type="match status" value="1"/>
</dbReference>
<reference evidence="9 10" key="1">
    <citation type="journal article" date="2024" name="Nat. Commun.">
        <title>Phylogenomics reveals the evolutionary origins of lichenization in chlorophyte algae.</title>
        <authorList>
            <person name="Puginier C."/>
            <person name="Libourel C."/>
            <person name="Otte J."/>
            <person name="Skaloud P."/>
            <person name="Haon M."/>
            <person name="Grisel S."/>
            <person name="Petersen M."/>
            <person name="Berrin J.G."/>
            <person name="Delaux P.M."/>
            <person name="Dal Grande F."/>
            <person name="Keller J."/>
        </authorList>
    </citation>
    <scope>NUCLEOTIDE SEQUENCE [LARGE SCALE GENOMIC DNA]</scope>
    <source>
        <strain evidence="9 10">SAG 245.80</strain>
    </source>
</reference>
<dbReference type="GO" id="GO:0005737">
    <property type="term" value="C:cytoplasm"/>
    <property type="evidence" value="ECO:0007669"/>
    <property type="project" value="UniProtKB-SubCell"/>
</dbReference>
<dbReference type="PROSITE" id="PS51917">
    <property type="entry name" value="PRU"/>
    <property type="match status" value="1"/>
</dbReference>
<feature type="domain" description="Pru" evidence="8">
    <location>
        <begin position="5"/>
        <end position="129"/>
    </location>
</feature>
<evidence type="ECO:0000256" key="2">
    <source>
        <dbReference type="ARBA" id="ARBA00004496"/>
    </source>
</evidence>
<evidence type="ECO:0000259" key="8">
    <source>
        <dbReference type="PROSITE" id="PS51917"/>
    </source>
</evidence>
<comment type="subcellular location">
    <subcellularLocation>
        <location evidence="2">Cytoplasm</location>
    </subcellularLocation>
    <subcellularLocation>
        <location evidence="1">Nucleus</location>
    </subcellularLocation>
</comment>
<evidence type="ECO:0000256" key="6">
    <source>
        <dbReference type="SAM" id="MobiDB-lite"/>
    </source>
</evidence>
<dbReference type="Gene3D" id="1.10.2020.20">
    <property type="match status" value="1"/>
</dbReference>
<dbReference type="InterPro" id="IPR038108">
    <property type="entry name" value="RPN13_DEUBAD_sf"/>
</dbReference>
<dbReference type="GO" id="GO:0005634">
    <property type="term" value="C:nucleus"/>
    <property type="evidence" value="ECO:0007669"/>
    <property type="project" value="UniProtKB-SubCell"/>
</dbReference>
<dbReference type="PANTHER" id="PTHR12225">
    <property type="entry name" value="ADHESION REGULATING MOLECULE 1 110 KDA CELL MEMBRANE GLYCOPROTEIN"/>
    <property type="match status" value="1"/>
</dbReference>
<dbReference type="AlphaFoldDB" id="A0AAW1QV97"/>
<feature type="compositionally biased region" description="Low complexity" evidence="6">
    <location>
        <begin position="179"/>
        <end position="199"/>
    </location>
</feature>
<dbReference type="InterPro" id="IPR006773">
    <property type="entry name" value="Rpn13/ADRM1"/>
</dbReference>
<proteinExistence type="predicted"/>